<accession>A0A4Y9IP06</accession>
<proteinExistence type="predicted"/>
<protein>
    <submittedName>
        <fullName evidence="1">Uncharacterized protein</fullName>
    </submittedName>
</protein>
<name>A0A4Y9IP06_9BACT</name>
<evidence type="ECO:0000313" key="2">
    <source>
        <dbReference type="Proteomes" id="UP000298285"/>
    </source>
</evidence>
<dbReference type="OrthoDB" id="893348at2"/>
<dbReference type="EMBL" id="SPPK01000002">
    <property type="protein sequence ID" value="TFU90297.1"/>
    <property type="molecule type" value="Genomic_DNA"/>
</dbReference>
<dbReference type="Proteomes" id="UP000298285">
    <property type="component" value="Unassembled WGS sequence"/>
</dbReference>
<sequence>MIKNAVSSSNKMALMQIHINKGVFYSFKIKDRKRLESGILLVEGEDWILISSIFSDYIVDGYMLINKKYIKSIYRTEKEMFTEKVLKASDKTDIVPYIDIPHLSIDSLFKWIEDKHIVFQIDNRDENQCWIGKILDSTKKSIFLTPLTPKGEWDRSLYYAFRKANVRIISFNSDYINSLMAYNKKYVEESE</sequence>
<reference evidence="1 2" key="1">
    <citation type="submission" date="2019-03" db="EMBL/GenBank/DDBJ databases">
        <title>Diversity of the mouse oral microbiome.</title>
        <authorList>
            <person name="Joseph S."/>
            <person name="Aduse-Opoku J."/>
            <person name="Curtis M."/>
            <person name="Wade W."/>
            <person name="Hashim A."/>
        </authorList>
    </citation>
    <scope>NUCLEOTIDE SEQUENCE [LARGE SCALE GENOMIC DNA]</scope>
    <source>
        <strain evidence="1 2">P11</strain>
    </source>
</reference>
<gene>
    <name evidence="1" type="ORF">E4T88_09855</name>
</gene>
<organism evidence="1 2">
    <name type="scientific">Dysgonomonas mossii</name>
    <dbReference type="NCBI Taxonomy" id="163665"/>
    <lineage>
        <taxon>Bacteria</taxon>
        <taxon>Pseudomonadati</taxon>
        <taxon>Bacteroidota</taxon>
        <taxon>Bacteroidia</taxon>
        <taxon>Bacteroidales</taxon>
        <taxon>Dysgonomonadaceae</taxon>
        <taxon>Dysgonomonas</taxon>
    </lineage>
</organism>
<comment type="caution">
    <text evidence="1">The sequence shown here is derived from an EMBL/GenBank/DDBJ whole genome shotgun (WGS) entry which is preliminary data.</text>
</comment>
<dbReference type="AlphaFoldDB" id="A0A4Y9IP06"/>
<evidence type="ECO:0000313" key="1">
    <source>
        <dbReference type="EMBL" id="TFU90297.1"/>
    </source>
</evidence>